<dbReference type="PIRSF" id="PIRSF004602">
    <property type="entry name" value="ATPgrasp_PurP"/>
    <property type="match status" value="1"/>
</dbReference>
<dbReference type="InterPro" id="IPR009720">
    <property type="entry name" value="IMP_biosynth_PurP_C"/>
</dbReference>
<dbReference type="STRING" id="523844.MSTHT_2423"/>
<dbReference type="PANTHER" id="PTHR38147:SF1">
    <property type="entry name" value="5-FORMAMINOIMIDAZOLE-4-CARBOXAMIDE-1-(BETA)-D-RIBOFURANOSYL 5'-MONOPHOSPHATE SYNTHETASE"/>
    <property type="match status" value="1"/>
</dbReference>
<keyword evidence="8" id="KW-0460">Magnesium</keyword>
<reference evidence="12 13" key="1">
    <citation type="submission" date="2014-07" db="EMBL/GenBank/DDBJ databases">
        <title>Methanogenic archaea and the global carbon cycle.</title>
        <authorList>
            <person name="Henriksen J.R."/>
            <person name="Luke J."/>
            <person name="Reinhart S."/>
            <person name="Benedict M.N."/>
            <person name="Youngblut N.D."/>
            <person name="Metcalf M.E."/>
            <person name="Whitaker R.J."/>
            <person name="Metcalf W.W."/>
        </authorList>
    </citation>
    <scope>NUCLEOTIDE SEQUENCE [LARGE SCALE GENOMIC DNA]</scope>
    <source>
        <strain evidence="13">ATCC 43570 / DSM 1825 / OCM 12 / VKM B-1830 / TM-1</strain>
    </source>
</reference>
<dbReference type="Pfam" id="PF06849">
    <property type="entry name" value="DUF1246"/>
    <property type="match status" value="1"/>
</dbReference>
<dbReference type="GO" id="GO:0006188">
    <property type="term" value="P:IMP biosynthetic process"/>
    <property type="evidence" value="ECO:0007669"/>
    <property type="project" value="InterPro"/>
</dbReference>
<dbReference type="InterPro" id="IPR023656">
    <property type="entry name" value="IMP_biosynth_PurP"/>
</dbReference>
<keyword evidence="4" id="KW-0479">Metal-binding</keyword>
<dbReference type="PANTHER" id="PTHR38147">
    <property type="entry name" value="5-FORMAMINOIMIDAZOLE-4-CARBOXAMIDE-1-(BETA)-D-RIBOFURANOSYL 5'-MONOPHOSPHATE SYNTHETASE-RELATED"/>
    <property type="match status" value="1"/>
</dbReference>
<name>A0A0E3KQD6_METTT</name>
<dbReference type="Gene3D" id="3.30.470.20">
    <property type="entry name" value="ATP-grasp fold, B domain"/>
    <property type="match status" value="1"/>
</dbReference>
<dbReference type="GO" id="GO:0000287">
    <property type="term" value="F:magnesium ion binding"/>
    <property type="evidence" value="ECO:0007669"/>
    <property type="project" value="InterPro"/>
</dbReference>
<keyword evidence="9" id="KW-0464">Manganese</keyword>
<dbReference type="OrthoDB" id="84677at2157"/>
<evidence type="ECO:0000256" key="2">
    <source>
        <dbReference type="ARBA" id="ARBA00001946"/>
    </source>
</evidence>
<dbReference type="Gene3D" id="3.30.1490.20">
    <property type="entry name" value="ATP-grasp fold, A domain"/>
    <property type="match status" value="1"/>
</dbReference>
<dbReference type="SUPFAM" id="SSF56059">
    <property type="entry name" value="Glutathione synthetase ATP-binding domain-like"/>
    <property type="match status" value="1"/>
</dbReference>
<dbReference type="GO" id="GO:0005524">
    <property type="term" value="F:ATP binding"/>
    <property type="evidence" value="ECO:0007669"/>
    <property type="project" value="UniProtKB-KW"/>
</dbReference>
<dbReference type="Proteomes" id="UP000066529">
    <property type="component" value="Chromosome"/>
</dbReference>
<dbReference type="KEGG" id="mthr:MSTHT_2423"/>
<dbReference type="RefSeq" id="WP_048168124.1">
    <property type="nucleotide sequence ID" value="NZ_CP009501.1"/>
</dbReference>
<dbReference type="SUPFAM" id="SSF52440">
    <property type="entry name" value="PreATP-grasp domain"/>
    <property type="match status" value="1"/>
</dbReference>
<evidence type="ECO:0000259" key="11">
    <source>
        <dbReference type="Pfam" id="PF06973"/>
    </source>
</evidence>
<evidence type="ECO:0000259" key="10">
    <source>
        <dbReference type="Pfam" id="PF06849"/>
    </source>
</evidence>
<proteinExistence type="predicted"/>
<evidence type="ECO:0000313" key="12">
    <source>
        <dbReference type="EMBL" id="AKB14181.1"/>
    </source>
</evidence>
<organism evidence="12 13">
    <name type="scientific">Methanosarcina thermophila (strain ATCC 43570 / DSM 1825 / OCM 12 / VKM B-1830 / TM-1)</name>
    <dbReference type="NCBI Taxonomy" id="523844"/>
    <lineage>
        <taxon>Archaea</taxon>
        <taxon>Methanobacteriati</taxon>
        <taxon>Methanobacteriota</taxon>
        <taxon>Stenosarchaea group</taxon>
        <taxon>Methanomicrobia</taxon>
        <taxon>Methanosarcinales</taxon>
        <taxon>Methanosarcinaceae</taxon>
        <taxon>Methanosarcina</taxon>
    </lineage>
</organism>
<protein>
    <submittedName>
        <fullName evidence="12">5-formaminoimidazole-4-carboxamide-1-(Beta)-D-ribofuranosyl 5'-monophosphate synthetase</fullName>
    </submittedName>
</protein>
<comment type="cofactor">
    <cofactor evidence="1">
        <name>Mn(2+)</name>
        <dbReference type="ChEBI" id="CHEBI:29035"/>
    </cofactor>
</comment>
<evidence type="ECO:0000256" key="1">
    <source>
        <dbReference type="ARBA" id="ARBA00001936"/>
    </source>
</evidence>
<dbReference type="InterPro" id="IPR013815">
    <property type="entry name" value="ATP_grasp_subdomain_1"/>
</dbReference>
<evidence type="ECO:0000313" key="13">
    <source>
        <dbReference type="Proteomes" id="UP000066529"/>
    </source>
</evidence>
<dbReference type="EMBL" id="CP009501">
    <property type="protein sequence ID" value="AKB14181.1"/>
    <property type="molecule type" value="Genomic_DNA"/>
</dbReference>
<dbReference type="PATRIC" id="fig|523844.20.peg.2955"/>
<dbReference type="Gene3D" id="3.40.50.20">
    <property type="match status" value="1"/>
</dbReference>
<evidence type="ECO:0000256" key="3">
    <source>
        <dbReference type="ARBA" id="ARBA00022598"/>
    </source>
</evidence>
<evidence type="ECO:0000256" key="6">
    <source>
        <dbReference type="ARBA" id="ARBA00022755"/>
    </source>
</evidence>
<comment type="cofactor">
    <cofactor evidence="2">
        <name>Mg(2+)</name>
        <dbReference type="ChEBI" id="CHEBI:18420"/>
    </cofactor>
</comment>
<dbReference type="AlphaFoldDB" id="A0A0E3KQD6"/>
<feature type="domain" description="IMP biosynthesis enzyme PurP C-terminal" evidence="11">
    <location>
        <begin position="193"/>
        <end position="387"/>
    </location>
</feature>
<dbReference type="GO" id="GO:0016879">
    <property type="term" value="F:ligase activity, forming carbon-nitrogen bonds"/>
    <property type="evidence" value="ECO:0007669"/>
    <property type="project" value="InterPro"/>
</dbReference>
<sequence length="387" mass="44368">MIDRKEIKEIVEGYYAHADKIKIGTIASHSGLDICDGAVEEGFRTLAVCQAGREKTYSEYFKAQRDPYGKVKRGIVDETIVFKKYNEILLPENQQKLVNENVLFIPNRSFTSYCSIDDIEEDFRVPLVGSRNLLRSEERSEQQSYYWILEKAGLPFPEKIESPEDINELVMVKLPHAVKKLERGFFTASSYKEYLEKSEALIKQGVITKEALEKARIERYIIGPVFNLDMFYSPIEPKMSKLELLGIDWRFETSLDGHVRLPAPQQLTLAEHQLTPEYTICGHNSATLRESLLEKVFEMGEKYIKATQEHYAPGIIGPFCLQTCVDKDLNFYIYDVAPRVGGGTNVHMSVGHSYGNSLWRRPMSTGRRLAFEIRRALEMEKLDAIVT</sequence>
<dbReference type="Pfam" id="PF06973">
    <property type="entry name" value="DUF1297"/>
    <property type="match status" value="1"/>
</dbReference>
<feature type="domain" description="IMP biosynthesis enzyme PurP N-terminal" evidence="10">
    <location>
        <begin position="23"/>
        <end position="160"/>
    </location>
</feature>
<dbReference type="InterPro" id="IPR010672">
    <property type="entry name" value="IMP_biosynth_PurP_N"/>
</dbReference>
<keyword evidence="7" id="KW-0067">ATP-binding</keyword>
<evidence type="ECO:0000256" key="5">
    <source>
        <dbReference type="ARBA" id="ARBA00022741"/>
    </source>
</evidence>
<keyword evidence="5" id="KW-0547">Nucleotide-binding</keyword>
<evidence type="ECO:0000256" key="8">
    <source>
        <dbReference type="ARBA" id="ARBA00022842"/>
    </source>
</evidence>
<gene>
    <name evidence="12" type="ORF">MSTHT_2423</name>
</gene>
<dbReference type="GeneID" id="41602167"/>
<keyword evidence="3" id="KW-0436">Ligase</keyword>
<evidence type="ECO:0000256" key="4">
    <source>
        <dbReference type="ARBA" id="ARBA00022723"/>
    </source>
</evidence>
<evidence type="ECO:0000256" key="9">
    <source>
        <dbReference type="ARBA" id="ARBA00023211"/>
    </source>
</evidence>
<keyword evidence="6" id="KW-0658">Purine biosynthesis</keyword>
<evidence type="ECO:0000256" key="7">
    <source>
        <dbReference type="ARBA" id="ARBA00022840"/>
    </source>
</evidence>
<dbReference type="HOGENOM" id="CLU_065084_0_0_2"/>
<accession>A0A0E3KQD6</accession>
<dbReference type="InterPro" id="IPR016185">
    <property type="entry name" value="PreATP-grasp_dom_sf"/>
</dbReference>